<evidence type="ECO:0008006" key="10">
    <source>
        <dbReference type="Google" id="ProtNLM"/>
    </source>
</evidence>
<keyword evidence="7" id="KW-0479">Metal-binding</keyword>
<dbReference type="InterPro" id="IPR002481">
    <property type="entry name" value="FUR"/>
</dbReference>
<dbReference type="AlphaFoldDB" id="A0A0A8B2D8"/>
<protein>
    <recommendedName>
        <fullName evidence="10">Transcriptional repressor</fullName>
    </recommendedName>
</protein>
<dbReference type="SUPFAM" id="SSF46785">
    <property type="entry name" value="Winged helix' DNA-binding domain"/>
    <property type="match status" value="1"/>
</dbReference>
<name>A0A0A8B2D8_9ACTN</name>
<dbReference type="InterPro" id="IPR036388">
    <property type="entry name" value="WH-like_DNA-bd_sf"/>
</dbReference>
<evidence type="ECO:0000256" key="4">
    <source>
        <dbReference type="ARBA" id="ARBA00023015"/>
    </source>
</evidence>
<dbReference type="GO" id="GO:0000976">
    <property type="term" value="F:transcription cis-regulatory region binding"/>
    <property type="evidence" value="ECO:0007669"/>
    <property type="project" value="TreeGrafter"/>
</dbReference>
<dbReference type="CDD" id="cd07153">
    <property type="entry name" value="Fur_like"/>
    <property type="match status" value="1"/>
</dbReference>
<dbReference type="Proteomes" id="UP000031121">
    <property type="component" value="Chromosome"/>
</dbReference>
<keyword evidence="3 7" id="KW-0862">Zinc</keyword>
<feature type="binding site" evidence="7">
    <location>
        <position position="122"/>
    </location>
    <ligand>
        <name>Zn(2+)</name>
        <dbReference type="ChEBI" id="CHEBI:29105"/>
    </ligand>
</feature>
<keyword evidence="9" id="KW-1185">Reference proteome</keyword>
<feature type="binding site" evidence="7">
    <location>
        <position position="79"/>
    </location>
    <ligand>
        <name>Zn(2+)</name>
        <dbReference type="ChEBI" id="CHEBI:29105"/>
    </ligand>
</feature>
<dbReference type="OrthoDB" id="5242893at2"/>
<dbReference type="Gene3D" id="1.10.10.10">
    <property type="entry name" value="Winged helix-like DNA-binding domain superfamily/Winged helix DNA-binding domain"/>
    <property type="match status" value="1"/>
</dbReference>
<gene>
    <name evidence="8" type="ORF">JI75_01970</name>
</gene>
<dbReference type="PANTHER" id="PTHR33202:SF7">
    <property type="entry name" value="FERRIC UPTAKE REGULATION PROTEIN"/>
    <property type="match status" value="1"/>
</dbReference>
<dbReference type="InterPro" id="IPR043135">
    <property type="entry name" value="Fur_C"/>
</dbReference>
<keyword evidence="4" id="KW-0805">Transcription regulation</keyword>
<dbReference type="InterPro" id="IPR036390">
    <property type="entry name" value="WH_DNA-bd_sf"/>
</dbReference>
<proteinExistence type="inferred from homology"/>
<organism evidence="8 9">
    <name type="scientific">Berryella intestinalis</name>
    <dbReference type="NCBI Taxonomy" id="1531429"/>
    <lineage>
        <taxon>Bacteria</taxon>
        <taxon>Bacillati</taxon>
        <taxon>Actinomycetota</taxon>
        <taxon>Coriobacteriia</taxon>
        <taxon>Eggerthellales</taxon>
        <taxon>Eggerthellaceae</taxon>
        <taxon>Berryella</taxon>
    </lineage>
</organism>
<evidence type="ECO:0000256" key="7">
    <source>
        <dbReference type="PIRSR" id="PIRSR602481-1"/>
    </source>
</evidence>
<accession>A0A0A8B2D8</accession>
<reference evidence="8 9" key="2">
    <citation type="journal article" date="2015" name="Genome Announc.">
        <title>Complete Genome Sequence of Coriobacteriaceae Strain 68-1-3, a Novel Mucus-Degrading Isolate from the Swine Intestinal Tract.</title>
        <authorList>
            <person name="Looft T."/>
            <person name="Bayles D.O."/>
            <person name="Alt D.P."/>
            <person name="Stanton T.B."/>
        </authorList>
    </citation>
    <scope>NUCLEOTIDE SEQUENCE [LARGE SCALE GENOMIC DNA]</scope>
    <source>
        <strain evidence="8 9">68-1-3</strain>
    </source>
</reference>
<evidence type="ECO:0000313" key="9">
    <source>
        <dbReference type="Proteomes" id="UP000031121"/>
    </source>
</evidence>
<keyword evidence="5" id="KW-0238">DNA-binding</keyword>
<evidence type="ECO:0000256" key="2">
    <source>
        <dbReference type="ARBA" id="ARBA00022491"/>
    </source>
</evidence>
<comment type="similarity">
    <text evidence="1">Belongs to the Fur family.</text>
</comment>
<dbReference type="Pfam" id="PF01475">
    <property type="entry name" value="FUR"/>
    <property type="match status" value="1"/>
</dbReference>
<evidence type="ECO:0000256" key="1">
    <source>
        <dbReference type="ARBA" id="ARBA00007957"/>
    </source>
</evidence>
<dbReference type="GO" id="GO:0045892">
    <property type="term" value="P:negative regulation of DNA-templated transcription"/>
    <property type="evidence" value="ECO:0007669"/>
    <property type="project" value="TreeGrafter"/>
</dbReference>
<comment type="cofactor">
    <cofactor evidence="7">
        <name>Zn(2+)</name>
        <dbReference type="ChEBI" id="CHEBI:29105"/>
    </cofactor>
    <text evidence="7">Binds 1 zinc ion per subunit.</text>
</comment>
<dbReference type="EMBL" id="CP009302">
    <property type="protein sequence ID" value="AJC11636.1"/>
    <property type="molecule type" value="Genomic_DNA"/>
</dbReference>
<dbReference type="HOGENOM" id="CLU_096072_4_2_11"/>
<keyword evidence="6" id="KW-0804">Transcription</keyword>
<dbReference type="GO" id="GO:0008270">
    <property type="term" value="F:zinc ion binding"/>
    <property type="evidence" value="ECO:0007669"/>
    <property type="project" value="TreeGrafter"/>
</dbReference>
<evidence type="ECO:0000256" key="3">
    <source>
        <dbReference type="ARBA" id="ARBA00022833"/>
    </source>
</evidence>
<dbReference type="RefSeq" id="WP_039688330.1">
    <property type="nucleotide sequence ID" value="NZ_CP009302.1"/>
</dbReference>
<keyword evidence="2" id="KW-0678">Repressor</keyword>
<evidence type="ECO:0000256" key="6">
    <source>
        <dbReference type="ARBA" id="ARBA00023163"/>
    </source>
</evidence>
<feature type="binding site" evidence="7">
    <location>
        <position position="82"/>
    </location>
    <ligand>
        <name>Zn(2+)</name>
        <dbReference type="ChEBI" id="CHEBI:29105"/>
    </ligand>
</feature>
<dbReference type="Gene3D" id="3.30.1490.190">
    <property type="match status" value="1"/>
</dbReference>
<evidence type="ECO:0000313" key="8">
    <source>
        <dbReference type="EMBL" id="AJC11636.1"/>
    </source>
</evidence>
<feature type="binding site" evidence="7">
    <location>
        <position position="119"/>
    </location>
    <ligand>
        <name>Zn(2+)</name>
        <dbReference type="ChEBI" id="CHEBI:29105"/>
    </ligand>
</feature>
<dbReference type="PANTHER" id="PTHR33202">
    <property type="entry name" value="ZINC UPTAKE REGULATION PROTEIN"/>
    <property type="match status" value="1"/>
</dbReference>
<evidence type="ECO:0000256" key="5">
    <source>
        <dbReference type="ARBA" id="ARBA00023125"/>
    </source>
</evidence>
<sequence length="134" mass="14810">MRYSKQRAAILDFVQESCSHPTASEVYEGVRTSLPQISLGTVYRNLIQLCEAGMISAVDVGSGPTRFDRRIDEHQHYRCTRCGRLFDVEIPSGPLFAAGVEPSLPGTLEAYSVSFFGICEACRARKDDVGFAQE</sequence>
<dbReference type="KEGG" id="cbac:JI75_01970"/>
<reference evidence="9" key="1">
    <citation type="submission" date="2014-08" db="EMBL/GenBank/DDBJ databases">
        <title>Coriobacteriaceae sp. complete genome.</title>
        <authorList>
            <person name="Looft T."/>
            <person name="Bayles D.O."/>
            <person name="Stanton T.B."/>
        </authorList>
    </citation>
    <scope>NUCLEOTIDE SEQUENCE [LARGE SCALE GENOMIC DNA]</scope>
    <source>
        <strain evidence="9">68-1-3</strain>
    </source>
</reference>
<dbReference type="STRING" id="1531429.JI75_01970"/>
<dbReference type="GO" id="GO:0003700">
    <property type="term" value="F:DNA-binding transcription factor activity"/>
    <property type="evidence" value="ECO:0007669"/>
    <property type="project" value="InterPro"/>
</dbReference>
<dbReference type="GO" id="GO:1900376">
    <property type="term" value="P:regulation of secondary metabolite biosynthetic process"/>
    <property type="evidence" value="ECO:0007669"/>
    <property type="project" value="TreeGrafter"/>
</dbReference>